<sequence>FRQICKPILKIIHFKTVQLLVLEKYEIISLFRKVNLRNFLNRNLKIIHFKTVQLLVLGIIKIKIL</sequence>
<reference evidence="1" key="2">
    <citation type="journal article" date="2008" name="Genome Biol.">
        <title>Improved genome assembly and evidence-based global gene model set for the chordate Ciona intestinalis: new insight into intron and operon populations.</title>
        <authorList>
            <person name="Satou Y."/>
            <person name="Mineta K."/>
            <person name="Ogasawara M."/>
            <person name="Sasakura Y."/>
            <person name="Shoguchi E."/>
            <person name="Ueno K."/>
            <person name="Yamada L."/>
            <person name="Matsumoto J."/>
            <person name="Wasserscheid J."/>
            <person name="Dewar K."/>
            <person name="Wiley G.B."/>
            <person name="Macmil S.L."/>
            <person name="Roe B.A."/>
            <person name="Zeller R.W."/>
            <person name="Hastings K.E."/>
            <person name="Lemaire P."/>
            <person name="Lindquist E."/>
            <person name="Endo T."/>
            <person name="Hotta K."/>
            <person name="Inaba K."/>
        </authorList>
    </citation>
    <scope>NUCLEOTIDE SEQUENCE [LARGE SCALE GENOMIC DNA]</scope>
    <source>
        <strain evidence="1">wild type</strain>
    </source>
</reference>
<name>H2XQH5_CIOIN</name>
<accession>H2XQH5</accession>
<evidence type="ECO:0000313" key="2">
    <source>
        <dbReference type="Proteomes" id="UP000008144"/>
    </source>
</evidence>
<reference evidence="1" key="4">
    <citation type="submission" date="2025-09" db="UniProtKB">
        <authorList>
            <consortium name="Ensembl"/>
        </authorList>
    </citation>
    <scope>IDENTIFICATION</scope>
</reference>
<dbReference type="HOGENOM" id="CLU_2855447_0_0_1"/>
<dbReference type="InParanoid" id="H2XQH5"/>
<dbReference type="EMBL" id="EAAA01001301">
    <property type="status" value="NOT_ANNOTATED_CDS"/>
    <property type="molecule type" value="Genomic_DNA"/>
</dbReference>
<dbReference type="AlphaFoldDB" id="H2XQH5"/>
<proteinExistence type="predicted"/>
<evidence type="ECO:0000313" key="1">
    <source>
        <dbReference type="Ensembl" id="ENSCINP00000031909.1"/>
    </source>
</evidence>
<dbReference type="Ensembl" id="ENSCINT00000030857.1">
    <property type="protein sequence ID" value="ENSCINP00000031909.1"/>
    <property type="gene ID" value="ENSCING00000024004.1"/>
</dbReference>
<dbReference type="Proteomes" id="UP000008144">
    <property type="component" value="Chromosome 14"/>
</dbReference>
<reference evidence="1" key="3">
    <citation type="submission" date="2025-08" db="UniProtKB">
        <authorList>
            <consortium name="Ensembl"/>
        </authorList>
    </citation>
    <scope>IDENTIFICATION</scope>
</reference>
<reference evidence="2" key="1">
    <citation type="journal article" date="2002" name="Science">
        <title>The draft genome of Ciona intestinalis: insights into chordate and vertebrate origins.</title>
        <authorList>
            <person name="Dehal P."/>
            <person name="Satou Y."/>
            <person name="Campbell R.K."/>
            <person name="Chapman J."/>
            <person name="Degnan B."/>
            <person name="De Tomaso A."/>
            <person name="Davidson B."/>
            <person name="Di Gregorio A."/>
            <person name="Gelpke M."/>
            <person name="Goodstein D.M."/>
            <person name="Harafuji N."/>
            <person name="Hastings K.E."/>
            <person name="Ho I."/>
            <person name="Hotta K."/>
            <person name="Huang W."/>
            <person name="Kawashima T."/>
            <person name="Lemaire P."/>
            <person name="Martinez D."/>
            <person name="Meinertzhagen I.A."/>
            <person name="Necula S."/>
            <person name="Nonaka M."/>
            <person name="Putnam N."/>
            <person name="Rash S."/>
            <person name="Saiga H."/>
            <person name="Satake M."/>
            <person name="Terry A."/>
            <person name="Yamada L."/>
            <person name="Wang H.G."/>
            <person name="Awazu S."/>
            <person name="Azumi K."/>
            <person name="Boore J."/>
            <person name="Branno M."/>
            <person name="Chin-Bow S."/>
            <person name="DeSantis R."/>
            <person name="Doyle S."/>
            <person name="Francino P."/>
            <person name="Keys D.N."/>
            <person name="Haga S."/>
            <person name="Hayashi H."/>
            <person name="Hino K."/>
            <person name="Imai K.S."/>
            <person name="Inaba K."/>
            <person name="Kano S."/>
            <person name="Kobayashi K."/>
            <person name="Kobayashi M."/>
            <person name="Lee B.I."/>
            <person name="Makabe K.W."/>
            <person name="Manohar C."/>
            <person name="Matassi G."/>
            <person name="Medina M."/>
            <person name="Mochizuki Y."/>
            <person name="Mount S."/>
            <person name="Morishita T."/>
            <person name="Miura S."/>
            <person name="Nakayama A."/>
            <person name="Nishizaka S."/>
            <person name="Nomoto H."/>
            <person name="Ohta F."/>
            <person name="Oishi K."/>
            <person name="Rigoutsos I."/>
            <person name="Sano M."/>
            <person name="Sasaki A."/>
            <person name="Sasakura Y."/>
            <person name="Shoguchi E."/>
            <person name="Shin-i T."/>
            <person name="Spagnuolo A."/>
            <person name="Stainier D."/>
            <person name="Suzuki M.M."/>
            <person name="Tassy O."/>
            <person name="Takatori N."/>
            <person name="Tokuoka M."/>
            <person name="Yagi K."/>
            <person name="Yoshizaki F."/>
            <person name="Wada S."/>
            <person name="Zhang C."/>
            <person name="Hyatt P.D."/>
            <person name="Larimer F."/>
            <person name="Detter C."/>
            <person name="Doggett N."/>
            <person name="Glavina T."/>
            <person name="Hawkins T."/>
            <person name="Richardson P."/>
            <person name="Lucas S."/>
            <person name="Kohara Y."/>
            <person name="Levine M."/>
            <person name="Satoh N."/>
            <person name="Rokhsar D.S."/>
        </authorList>
    </citation>
    <scope>NUCLEOTIDE SEQUENCE [LARGE SCALE GENOMIC DNA]</scope>
</reference>
<protein>
    <submittedName>
        <fullName evidence="1">Uncharacterized protein</fullName>
    </submittedName>
</protein>
<keyword evidence="2" id="KW-1185">Reference proteome</keyword>
<organism evidence="1 2">
    <name type="scientific">Ciona intestinalis</name>
    <name type="common">Transparent sea squirt</name>
    <name type="synonym">Ascidia intestinalis</name>
    <dbReference type="NCBI Taxonomy" id="7719"/>
    <lineage>
        <taxon>Eukaryota</taxon>
        <taxon>Metazoa</taxon>
        <taxon>Chordata</taxon>
        <taxon>Tunicata</taxon>
        <taxon>Ascidiacea</taxon>
        <taxon>Phlebobranchia</taxon>
        <taxon>Cionidae</taxon>
        <taxon>Ciona</taxon>
    </lineage>
</organism>